<dbReference type="STRING" id="1447875.A0A2B7WYC8"/>
<sequence>MIVHETTHTRFVMDGDDNGRMAKDYAYGISACINLAMGGFDRSCTKYGEHDQARGKPLCPDRVNPTLEGTCDEKFSEYNADSWAMIAAGRYFTARCGRDAPLPEPAKAGIGTAETTGDSCRRGGNGYGKLVYKWLDQRGFADLACSGDTTDGLNRQIYRWELLRRGEHAVATLTLGGNDVLFSELVRNMLLYRDAVIEAMEKVGLTDEWTGK</sequence>
<name>A0A2B7WYC8_9EURO</name>
<dbReference type="PANTHER" id="PTHR37981">
    <property type="entry name" value="LIPASE 2"/>
    <property type="match status" value="1"/>
</dbReference>
<evidence type="ECO:0000313" key="1">
    <source>
        <dbReference type="EMBL" id="PGH01609.1"/>
    </source>
</evidence>
<dbReference type="Proteomes" id="UP000223968">
    <property type="component" value="Unassembled WGS sequence"/>
</dbReference>
<evidence type="ECO:0000313" key="2">
    <source>
        <dbReference type="Proteomes" id="UP000223968"/>
    </source>
</evidence>
<dbReference type="Gene3D" id="3.40.50.1110">
    <property type="entry name" value="SGNH hydrolase"/>
    <property type="match status" value="1"/>
</dbReference>
<dbReference type="InterPro" id="IPR036514">
    <property type="entry name" value="SGNH_hydro_sf"/>
</dbReference>
<dbReference type="PANTHER" id="PTHR37981:SF1">
    <property type="entry name" value="SGNH HYDROLASE-TYPE ESTERASE DOMAIN-CONTAINING PROTEIN"/>
    <property type="match status" value="1"/>
</dbReference>
<gene>
    <name evidence="1" type="ORF">AJ79_07857</name>
</gene>
<evidence type="ECO:0008006" key="3">
    <source>
        <dbReference type="Google" id="ProtNLM"/>
    </source>
</evidence>
<comment type="caution">
    <text evidence="1">The sequence shown here is derived from an EMBL/GenBank/DDBJ whole genome shotgun (WGS) entry which is preliminary data.</text>
</comment>
<organism evidence="1 2">
    <name type="scientific">Helicocarpus griseus UAMH5409</name>
    <dbReference type="NCBI Taxonomy" id="1447875"/>
    <lineage>
        <taxon>Eukaryota</taxon>
        <taxon>Fungi</taxon>
        <taxon>Dikarya</taxon>
        <taxon>Ascomycota</taxon>
        <taxon>Pezizomycotina</taxon>
        <taxon>Eurotiomycetes</taxon>
        <taxon>Eurotiomycetidae</taxon>
        <taxon>Onygenales</taxon>
        <taxon>Ajellomycetaceae</taxon>
        <taxon>Helicocarpus</taxon>
    </lineage>
</organism>
<proteinExistence type="predicted"/>
<dbReference type="SUPFAM" id="SSF52266">
    <property type="entry name" value="SGNH hydrolase"/>
    <property type="match status" value="1"/>
</dbReference>
<protein>
    <recommendedName>
        <fullName evidence="3">SGNH hydrolase-type esterase domain-containing protein</fullName>
    </recommendedName>
</protein>
<dbReference type="InterPro" id="IPR037460">
    <property type="entry name" value="SEST-like"/>
</dbReference>
<dbReference type="AlphaFoldDB" id="A0A2B7WYC8"/>
<reference evidence="1 2" key="1">
    <citation type="submission" date="2017-10" db="EMBL/GenBank/DDBJ databases">
        <title>Comparative genomics in systemic dimorphic fungi from Ajellomycetaceae.</title>
        <authorList>
            <person name="Munoz J.F."/>
            <person name="Mcewen J.G."/>
            <person name="Clay O.K."/>
            <person name="Cuomo C.A."/>
        </authorList>
    </citation>
    <scope>NUCLEOTIDE SEQUENCE [LARGE SCALE GENOMIC DNA]</scope>
    <source>
        <strain evidence="1 2">UAMH5409</strain>
    </source>
</reference>
<dbReference type="OrthoDB" id="4503250at2759"/>
<accession>A0A2B7WYC8</accession>
<dbReference type="GO" id="GO:0006629">
    <property type="term" value="P:lipid metabolic process"/>
    <property type="evidence" value="ECO:0007669"/>
    <property type="project" value="TreeGrafter"/>
</dbReference>
<dbReference type="GO" id="GO:0016788">
    <property type="term" value="F:hydrolase activity, acting on ester bonds"/>
    <property type="evidence" value="ECO:0007669"/>
    <property type="project" value="InterPro"/>
</dbReference>
<dbReference type="EMBL" id="PDNB01000169">
    <property type="protein sequence ID" value="PGH01609.1"/>
    <property type="molecule type" value="Genomic_DNA"/>
</dbReference>
<keyword evidence="2" id="KW-1185">Reference proteome</keyword>